<accession>A0A1G4JWV8</accession>
<dbReference type="Pfam" id="PF05251">
    <property type="entry name" value="Ost5"/>
    <property type="match status" value="1"/>
</dbReference>
<dbReference type="InterPro" id="IPR007915">
    <property type="entry name" value="TMEM258/Ost5"/>
</dbReference>
<proteinExistence type="inferred from homology"/>
<evidence type="ECO:0000256" key="6">
    <source>
        <dbReference type="RuleBase" id="RU367008"/>
    </source>
</evidence>
<keyword evidence="3 6" id="KW-0812">Transmembrane</keyword>
<evidence type="ECO:0000313" key="8">
    <source>
        <dbReference type="Proteomes" id="UP000190274"/>
    </source>
</evidence>
<sequence>MTTYEEVFKSYHRAPEFVGFIPLESQGLYGAVALIVGLIFTTLALTVPAKASGLRLVVQFLKYALMSLVGSIFLGLAAVFLSDSFGVYA</sequence>
<comment type="subcellular location">
    <subcellularLocation>
        <location evidence="1 6">Membrane</location>
        <topology evidence="1 6">Multi-pass membrane protein</topology>
    </subcellularLocation>
</comment>
<organism evidence="7 8">
    <name type="scientific">Lachancea dasiensis</name>
    <dbReference type="NCBI Taxonomy" id="1072105"/>
    <lineage>
        <taxon>Eukaryota</taxon>
        <taxon>Fungi</taxon>
        <taxon>Dikarya</taxon>
        <taxon>Ascomycota</taxon>
        <taxon>Saccharomycotina</taxon>
        <taxon>Saccharomycetes</taxon>
        <taxon>Saccharomycetales</taxon>
        <taxon>Saccharomycetaceae</taxon>
        <taxon>Lachancea</taxon>
    </lineage>
</organism>
<evidence type="ECO:0000256" key="1">
    <source>
        <dbReference type="ARBA" id="ARBA00004141"/>
    </source>
</evidence>
<dbReference type="GO" id="GO:0006487">
    <property type="term" value="P:protein N-linked glycosylation"/>
    <property type="evidence" value="ECO:0007669"/>
    <property type="project" value="UniProtKB-UniRule"/>
</dbReference>
<comment type="function">
    <text evidence="6">Subunit of the oligosaccharyl transferase (OST) complex that catalyzes the initial transfer of a defined glycan (Glc(3)Man(9)GlcNAc(2) in eukaryotes) from the lipid carrier dolichol-pyrophosphate to an asparagine residue within an Asn-X-Ser/Thr consensus motif in nascent polypeptide chains, the first step in protein N-glycosylation. N-glycosylation occurs cotranslationally and the complex associates with the Sec61 complex at the channel-forming translocon complex that mediates protein translocation across the endoplasmic reticulum (ER). All subunits are required for a maximal enzyme activity.</text>
</comment>
<dbReference type="GO" id="GO:0008250">
    <property type="term" value="C:oligosaccharyltransferase complex"/>
    <property type="evidence" value="ECO:0007669"/>
    <property type="project" value="UniProtKB-UniRule"/>
</dbReference>
<keyword evidence="5 6" id="KW-0472">Membrane</keyword>
<feature type="transmembrane region" description="Helical" evidence="6">
    <location>
        <begin position="60"/>
        <end position="81"/>
    </location>
</feature>
<gene>
    <name evidence="7" type="ORF">LADA_0G15698G</name>
</gene>
<evidence type="ECO:0000256" key="3">
    <source>
        <dbReference type="ARBA" id="ARBA00022692"/>
    </source>
</evidence>
<reference evidence="8" key="1">
    <citation type="submission" date="2016-03" db="EMBL/GenBank/DDBJ databases">
        <authorList>
            <person name="Devillers H."/>
        </authorList>
    </citation>
    <scope>NUCLEOTIDE SEQUENCE [LARGE SCALE GENOMIC DNA]</scope>
</reference>
<keyword evidence="8" id="KW-1185">Reference proteome</keyword>
<dbReference type="STRING" id="1266660.A0A1G4JWV8"/>
<protein>
    <recommendedName>
        <fullName evidence="6">Dolichyl-diphosphooligosaccharide-protein glycosyltransferase subunit OST5</fullName>
    </recommendedName>
</protein>
<dbReference type="EMBL" id="LT598457">
    <property type="protein sequence ID" value="SCU95450.1"/>
    <property type="molecule type" value="Genomic_DNA"/>
</dbReference>
<evidence type="ECO:0000256" key="2">
    <source>
        <dbReference type="ARBA" id="ARBA00009825"/>
    </source>
</evidence>
<comment type="similarity">
    <text evidence="2 6">Belongs to the OST5 family.</text>
</comment>
<dbReference type="OrthoDB" id="4047914at2759"/>
<keyword evidence="4 6" id="KW-1133">Transmembrane helix</keyword>
<name>A0A1G4JWV8_9SACH</name>
<feature type="transmembrane region" description="Helical" evidence="6">
    <location>
        <begin position="28"/>
        <end position="48"/>
    </location>
</feature>
<evidence type="ECO:0000256" key="4">
    <source>
        <dbReference type="ARBA" id="ARBA00022989"/>
    </source>
</evidence>
<evidence type="ECO:0000256" key="5">
    <source>
        <dbReference type="ARBA" id="ARBA00023136"/>
    </source>
</evidence>
<comment type="subunit">
    <text evidence="6">Component of the oligosaccharyltransferase (OST) complex.</text>
</comment>
<dbReference type="AlphaFoldDB" id="A0A1G4JWV8"/>
<dbReference type="Proteomes" id="UP000190274">
    <property type="component" value="Chromosome G"/>
</dbReference>
<evidence type="ECO:0000313" key="7">
    <source>
        <dbReference type="EMBL" id="SCU95450.1"/>
    </source>
</evidence>